<comment type="caution">
    <text evidence="6">The sequence shown here is derived from an EMBL/GenBank/DDBJ whole genome shotgun (WGS) entry which is preliminary data.</text>
</comment>
<reference evidence="6" key="1">
    <citation type="journal article" date="2014" name="Int. J. Syst. Evol. Microbiol.">
        <title>Complete genome sequence of Corynebacterium casei LMG S-19264T (=DSM 44701T), isolated from a smear-ripened cheese.</title>
        <authorList>
            <consortium name="US DOE Joint Genome Institute (JGI-PGF)"/>
            <person name="Walter F."/>
            <person name="Albersmeier A."/>
            <person name="Kalinowski J."/>
            <person name="Ruckert C."/>
        </authorList>
    </citation>
    <scope>NUCLEOTIDE SEQUENCE</scope>
    <source>
        <strain evidence="6">CGMCC 1.15762</strain>
    </source>
</reference>
<evidence type="ECO:0000256" key="1">
    <source>
        <dbReference type="ARBA" id="ARBA00009477"/>
    </source>
</evidence>
<evidence type="ECO:0000259" key="5">
    <source>
        <dbReference type="Pfam" id="PF25967"/>
    </source>
</evidence>
<proteinExistence type="inferred from homology"/>
<dbReference type="Gene3D" id="1.10.287.470">
    <property type="entry name" value="Helix hairpin bin"/>
    <property type="match status" value="1"/>
</dbReference>
<dbReference type="RefSeq" id="WP_188791925.1">
    <property type="nucleotide sequence ID" value="NZ_BMJV01000010.1"/>
</dbReference>
<dbReference type="Gene3D" id="2.40.50.100">
    <property type="match status" value="1"/>
</dbReference>
<dbReference type="InterPro" id="IPR006143">
    <property type="entry name" value="RND_pump_MFP"/>
</dbReference>
<sequence length="348" mass="36014">MIRALLMLLTLAAPAMAQDARPVVSVIAEPRSIPAPGFVGQIEAGISVDLGFPMVGTMAERMVSLGEQVARGDVLARLDPEDLMAQVRSAEAGVSVAEANASSAVDARDRARQLAGQGAGTQVALDSAERGASAANAALEQARATLVQAEDQLSLATLTAPRDGIVTEVYEDQGVTLAAGDPVLQLSALTGREIVIDLSEEDAVGLTRGDPFRAELIAAPDITAEATLGRIEPVASQTTRTRRVHLELADPPQAFRIGALARVRPVVSDAEAIALPLTLLLDPEGDAAVWVVDRGDEAATVRRTPVTVAGTIADHAVISDGISPGAEIVARGIHSLTDGQPVGRRIAP</sequence>
<evidence type="ECO:0000256" key="2">
    <source>
        <dbReference type="SAM" id="Coils"/>
    </source>
</evidence>
<protein>
    <submittedName>
        <fullName evidence="6">Hemolysin secretion protein D</fullName>
    </submittedName>
</protein>
<dbReference type="Pfam" id="PF25954">
    <property type="entry name" value="Beta-barrel_RND_2"/>
    <property type="match status" value="1"/>
</dbReference>
<dbReference type="GO" id="GO:0015562">
    <property type="term" value="F:efflux transmembrane transporter activity"/>
    <property type="evidence" value="ECO:0007669"/>
    <property type="project" value="TreeGrafter"/>
</dbReference>
<keyword evidence="7" id="KW-1185">Reference proteome</keyword>
<comment type="similarity">
    <text evidence="1">Belongs to the membrane fusion protein (MFP) (TC 8.A.1) family.</text>
</comment>
<evidence type="ECO:0000256" key="3">
    <source>
        <dbReference type="SAM" id="SignalP"/>
    </source>
</evidence>
<dbReference type="PANTHER" id="PTHR30469">
    <property type="entry name" value="MULTIDRUG RESISTANCE PROTEIN MDTA"/>
    <property type="match status" value="1"/>
</dbReference>
<keyword evidence="3" id="KW-0732">Signal</keyword>
<dbReference type="InterPro" id="IPR058792">
    <property type="entry name" value="Beta-barrel_RND_2"/>
</dbReference>
<reference evidence="6" key="2">
    <citation type="submission" date="2020-09" db="EMBL/GenBank/DDBJ databases">
        <authorList>
            <person name="Sun Q."/>
            <person name="Zhou Y."/>
        </authorList>
    </citation>
    <scope>NUCLEOTIDE SEQUENCE</scope>
    <source>
        <strain evidence="6">CGMCC 1.15762</strain>
    </source>
</reference>
<keyword evidence="2" id="KW-0175">Coiled coil</keyword>
<dbReference type="Gene3D" id="2.40.420.20">
    <property type="match status" value="1"/>
</dbReference>
<dbReference type="Proteomes" id="UP000617145">
    <property type="component" value="Unassembled WGS sequence"/>
</dbReference>
<gene>
    <name evidence="6" type="ORF">GCM10011415_38610</name>
</gene>
<dbReference type="EMBL" id="BMJV01000010">
    <property type="protein sequence ID" value="GGG84778.1"/>
    <property type="molecule type" value="Genomic_DNA"/>
</dbReference>
<feature type="chain" id="PRO_5035176790" evidence="3">
    <location>
        <begin position="18"/>
        <end position="348"/>
    </location>
</feature>
<dbReference type="InterPro" id="IPR058627">
    <property type="entry name" value="MdtA-like_C"/>
</dbReference>
<feature type="domain" description="CusB-like beta-barrel" evidence="4">
    <location>
        <begin position="195"/>
        <end position="264"/>
    </location>
</feature>
<feature type="domain" description="Multidrug resistance protein MdtA-like C-terminal permuted SH3" evidence="5">
    <location>
        <begin position="282"/>
        <end position="333"/>
    </location>
</feature>
<dbReference type="AlphaFoldDB" id="A0A8J2ZNE5"/>
<organism evidence="6 7">
    <name type="scientific">Salipiger pallidus</name>
    <dbReference type="NCBI Taxonomy" id="1775170"/>
    <lineage>
        <taxon>Bacteria</taxon>
        <taxon>Pseudomonadati</taxon>
        <taxon>Pseudomonadota</taxon>
        <taxon>Alphaproteobacteria</taxon>
        <taxon>Rhodobacterales</taxon>
        <taxon>Roseobacteraceae</taxon>
        <taxon>Salipiger</taxon>
    </lineage>
</organism>
<dbReference type="SUPFAM" id="SSF111369">
    <property type="entry name" value="HlyD-like secretion proteins"/>
    <property type="match status" value="1"/>
</dbReference>
<dbReference type="Pfam" id="PF25967">
    <property type="entry name" value="RND-MFP_C"/>
    <property type="match status" value="1"/>
</dbReference>
<evidence type="ECO:0000259" key="4">
    <source>
        <dbReference type="Pfam" id="PF25954"/>
    </source>
</evidence>
<dbReference type="GO" id="GO:1990281">
    <property type="term" value="C:efflux pump complex"/>
    <property type="evidence" value="ECO:0007669"/>
    <property type="project" value="TreeGrafter"/>
</dbReference>
<feature type="signal peptide" evidence="3">
    <location>
        <begin position="1"/>
        <end position="17"/>
    </location>
</feature>
<accession>A0A8J2ZNE5</accession>
<feature type="coiled-coil region" evidence="2">
    <location>
        <begin position="125"/>
        <end position="159"/>
    </location>
</feature>
<name>A0A8J2ZNE5_9RHOB</name>
<dbReference type="Gene3D" id="2.40.30.170">
    <property type="match status" value="1"/>
</dbReference>
<evidence type="ECO:0000313" key="6">
    <source>
        <dbReference type="EMBL" id="GGG84778.1"/>
    </source>
</evidence>
<evidence type="ECO:0000313" key="7">
    <source>
        <dbReference type="Proteomes" id="UP000617145"/>
    </source>
</evidence>
<dbReference type="NCBIfam" id="TIGR01730">
    <property type="entry name" value="RND_mfp"/>
    <property type="match status" value="1"/>
</dbReference>
<dbReference type="PANTHER" id="PTHR30469:SF15">
    <property type="entry name" value="HLYD FAMILY OF SECRETION PROTEINS"/>
    <property type="match status" value="1"/>
</dbReference>